<organism evidence="2">
    <name type="scientific">uncultured Caudovirales phage</name>
    <dbReference type="NCBI Taxonomy" id="2100421"/>
    <lineage>
        <taxon>Viruses</taxon>
        <taxon>Duplodnaviria</taxon>
        <taxon>Heunggongvirae</taxon>
        <taxon>Uroviricota</taxon>
        <taxon>Caudoviricetes</taxon>
        <taxon>Peduoviridae</taxon>
        <taxon>Maltschvirus</taxon>
        <taxon>Maltschvirus maltsch</taxon>
    </lineage>
</organism>
<keyword evidence="1" id="KW-0812">Transmembrane</keyword>
<keyword evidence="1" id="KW-0472">Membrane</keyword>
<accession>A0A6J7WKI9</accession>
<evidence type="ECO:0000313" key="2">
    <source>
        <dbReference type="EMBL" id="CAB5218569.1"/>
    </source>
</evidence>
<dbReference type="EMBL" id="LR798265">
    <property type="protein sequence ID" value="CAB5218569.1"/>
    <property type="molecule type" value="Genomic_DNA"/>
</dbReference>
<name>A0A6J7WKI9_9CAUD</name>
<keyword evidence="1" id="KW-1133">Transmembrane helix</keyword>
<feature type="transmembrane region" description="Helical" evidence="1">
    <location>
        <begin position="6"/>
        <end position="26"/>
    </location>
</feature>
<protein>
    <submittedName>
        <fullName evidence="2">Uncharacterized protein</fullName>
    </submittedName>
</protein>
<proteinExistence type="predicted"/>
<reference evidence="2" key="1">
    <citation type="submission" date="2020-05" db="EMBL/GenBank/DDBJ databases">
        <authorList>
            <person name="Chiriac C."/>
            <person name="Salcher M."/>
            <person name="Ghai R."/>
            <person name="Kavagutti S V."/>
        </authorList>
    </citation>
    <scope>NUCLEOTIDE SEQUENCE</scope>
</reference>
<gene>
    <name evidence="2" type="ORF">UFOVP212_48</name>
</gene>
<evidence type="ECO:0000256" key="1">
    <source>
        <dbReference type="SAM" id="Phobius"/>
    </source>
</evidence>
<sequence>MKNNTFIIVFIILLIGIGFTIGHYSVKVPEQNNNKLDSLNTILTYKDSIISYKDKQVNSLIQSDSIRMNIINKSINQIKNEIKKNSSKTFNVSDSEFQQYVDSLRTKGFNKIQH</sequence>